<dbReference type="EMBL" id="QRKB01000025">
    <property type="protein sequence ID" value="RHH81409.1"/>
    <property type="molecule type" value="Genomic_DNA"/>
</dbReference>
<accession>A0A3R6HQX7</accession>
<dbReference type="RefSeq" id="WP_118255104.1">
    <property type="nucleotide sequence ID" value="NZ_QRKB01000025.1"/>
</dbReference>
<dbReference type="Pfam" id="PF12728">
    <property type="entry name" value="HTH_17"/>
    <property type="match status" value="1"/>
</dbReference>
<comment type="caution">
    <text evidence="2">The sequence shown here is derived from an EMBL/GenBank/DDBJ whole genome shotgun (WGS) entry which is preliminary data.</text>
</comment>
<evidence type="ECO:0000313" key="3">
    <source>
        <dbReference type="Proteomes" id="UP000284548"/>
    </source>
</evidence>
<dbReference type="AlphaFoldDB" id="A0A3R6HQX7"/>
<evidence type="ECO:0000313" key="2">
    <source>
        <dbReference type="EMBL" id="RHH81409.1"/>
    </source>
</evidence>
<sequence length="93" mass="10917">MIDPEIKEQLDRIEQYSLIAAKNVLNINEAAIILGMTVRGVRENVRNRIIPCYKPNVNRLYFKKSELEEWMTQNRRKSMAELKSEAAAYCFTH</sequence>
<keyword evidence="2" id="KW-0238">DNA-binding</keyword>
<dbReference type="SUPFAM" id="SSF46955">
    <property type="entry name" value="Putative DNA-binding domain"/>
    <property type="match status" value="1"/>
</dbReference>
<feature type="domain" description="Helix-turn-helix" evidence="1">
    <location>
        <begin position="24"/>
        <end position="75"/>
    </location>
</feature>
<protein>
    <submittedName>
        <fullName evidence="2">DNA-binding protein</fullName>
    </submittedName>
</protein>
<dbReference type="InterPro" id="IPR041657">
    <property type="entry name" value="HTH_17"/>
</dbReference>
<gene>
    <name evidence="2" type="ORF">DW192_10125</name>
</gene>
<reference evidence="2 3" key="1">
    <citation type="submission" date="2018-08" db="EMBL/GenBank/DDBJ databases">
        <title>A genome reference for cultivated species of the human gut microbiota.</title>
        <authorList>
            <person name="Zou Y."/>
            <person name="Xue W."/>
            <person name="Luo G."/>
        </authorList>
    </citation>
    <scope>NUCLEOTIDE SEQUENCE [LARGE SCALE GENOMIC DNA]</scope>
    <source>
        <strain evidence="2 3">AM16-54</strain>
    </source>
</reference>
<dbReference type="InterPro" id="IPR009061">
    <property type="entry name" value="DNA-bd_dom_put_sf"/>
</dbReference>
<proteinExistence type="predicted"/>
<dbReference type="Proteomes" id="UP000284548">
    <property type="component" value="Unassembled WGS sequence"/>
</dbReference>
<organism evidence="2 3">
    <name type="scientific">Segatella copri</name>
    <dbReference type="NCBI Taxonomy" id="165179"/>
    <lineage>
        <taxon>Bacteria</taxon>
        <taxon>Pseudomonadati</taxon>
        <taxon>Bacteroidota</taxon>
        <taxon>Bacteroidia</taxon>
        <taxon>Bacteroidales</taxon>
        <taxon>Prevotellaceae</taxon>
        <taxon>Segatella</taxon>
    </lineage>
</organism>
<dbReference type="GO" id="GO:0003677">
    <property type="term" value="F:DNA binding"/>
    <property type="evidence" value="ECO:0007669"/>
    <property type="project" value="UniProtKB-KW"/>
</dbReference>
<evidence type="ECO:0000259" key="1">
    <source>
        <dbReference type="Pfam" id="PF12728"/>
    </source>
</evidence>
<name>A0A3R6HQX7_9BACT</name>